<protein>
    <submittedName>
        <fullName evidence="2">Uncharacterized protein</fullName>
    </submittedName>
</protein>
<organism evidence="2 3">
    <name type="scientific">Sorangium cellulosum</name>
    <name type="common">Polyangium cellulosum</name>
    <dbReference type="NCBI Taxonomy" id="56"/>
    <lineage>
        <taxon>Bacteria</taxon>
        <taxon>Pseudomonadati</taxon>
        <taxon>Myxococcota</taxon>
        <taxon>Polyangia</taxon>
        <taxon>Polyangiales</taxon>
        <taxon>Polyangiaceae</taxon>
        <taxon>Sorangium</taxon>
    </lineage>
</organism>
<proteinExistence type="predicted"/>
<dbReference type="AlphaFoldDB" id="A0A2L0FCC7"/>
<name>A0A2L0FCC7_SORCE</name>
<reference evidence="2 3" key="1">
    <citation type="submission" date="2015-09" db="EMBL/GenBank/DDBJ databases">
        <title>Sorangium comparison.</title>
        <authorList>
            <person name="Zaburannyi N."/>
            <person name="Bunk B."/>
            <person name="Overmann J."/>
            <person name="Mueller R."/>
        </authorList>
    </citation>
    <scope>NUCLEOTIDE SEQUENCE [LARGE SCALE GENOMIC DNA]</scope>
    <source>
        <strain evidence="2 3">So ce26</strain>
    </source>
</reference>
<evidence type="ECO:0000313" key="3">
    <source>
        <dbReference type="Proteomes" id="UP000238348"/>
    </source>
</evidence>
<dbReference type="Proteomes" id="UP000238348">
    <property type="component" value="Chromosome"/>
</dbReference>
<evidence type="ECO:0000256" key="1">
    <source>
        <dbReference type="SAM" id="MobiDB-lite"/>
    </source>
</evidence>
<accession>A0A2L0FCC7</accession>
<sequence length="76" mass="8029">MAPRDSGSAGISGAMALRLVRFFEAHAEDTAPLFAALGAERRDARGAGLAVATRPPPPPPARQPRFRPRGSPRRIG</sequence>
<gene>
    <name evidence="2" type="ORF">SOCE26_106340</name>
</gene>
<dbReference type="EMBL" id="CP012673">
    <property type="protein sequence ID" value="AUX49089.1"/>
    <property type="molecule type" value="Genomic_DNA"/>
</dbReference>
<feature type="compositionally biased region" description="Basic residues" evidence="1">
    <location>
        <begin position="64"/>
        <end position="76"/>
    </location>
</feature>
<feature type="region of interest" description="Disordered" evidence="1">
    <location>
        <begin position="44"/>
        <end position="76"/>
    </location>
</feature>
<evidence type="ECO:0000313" key="2">
    <source>
        <dbReference type="EMBL" id="AUX49089.1"/>
    </source>
</evidence>